<dbReference type="PANTHER" id="PTHR11157">
    <property type="entry name" value="FATTY ACID ACYL TRANSFERASE-RELATED"/>
    <property type="match status" value="1"/>
</dbReference>
<dbReference type="PROSITE" id="PS01188">
    <property type="entry name" value="ELO"/>
    <property type="match status" value="1"/>
</dbReference>
<feature type="transmembrane region" description="Helical" evidence="13">
    <location>
        <begin position="172"/>
        <end position="193"/>
    </location>
</feature>
<keyword evidence="8 13" id="KW-1133">Transmembrane helix</keyword>
<dbReference type="EC" id="2.3.1.199" evidence="3"/>
<evidence type="ECO:0000256" key="9">
    <source>
        <dbReference type="ARBA" id="ARBA00023098"/>
    </source>
</evidence>
<dbReference type="Proteomes" id="UP000325081">
    <property type="component" value="Unassembled WGS sequence"/>
</dbReference>
<dbReference type="GO" id="GO:0019367">
    <property type="term" value="P:fatty acid elongation, saturated fatty acid"/>
    <property type="evidence" value="ECO:0007669"/>
    <property type="project" value="TreeGrafter"/>
</dbReference>
<evidence type="ECO:0000256" key="7">
    <source>
        <dbReference type="ARBA" id="ARBA00022832"/>
    </source>
</evidence>
<name>A0A5A7PMV8_STRAF</name>
<accession>A0A5A7PMV8</accession>
<dbReference type="GO" id="GO:0009922">
    <property type="term" value="F:fatty acid elongase activity"/>
    <property type="evidence" value="ECO:0007669"/>
    <property type="project" value="UniProtKB-EC"/>
</dbReference>
<feature type="transmembrane region" description="Helical" evidence="13">
    <location>
        <begin position="205"/>
        <end position="229"/>
    </location>
</feature>
<keyword evidence="10 13" id="KW-0472">Membrane</keyword>
<evidence type="ECO:0000256" key="4">
    <source>
        <dbReference type="ARBA" id="ARBA00022516"/>
    </source>
</evidence>
<reference evidence="15" key="1">
    <citation type="journal article" date="2019" name="Curr. Biol.">
        <title>Genome Sequence of Striga asiatica Provides Insight into the Evolution of Plant Parasitism.</title>
        <authorList>
            <person name="Yoshida S."/>
            <person name="Kim S."/>
            <person name="Wafula E.K."/>
            <person name="Tanskanen J."/>
            <person name="Kim Y.M."/>
            <person name="Honaas L."/>
            <person name="Yang Z."/>
            <person name="Spallek T."/>
            <person name="Conn C.E."/>
            <person name="Ichihashi Y."/>
            <person name="Cheong K."/>
            <person name="Cui S."/>
            <person name="Der J.P."/>
            <person name="Gundlach H."/>
            <person name="Jiao Y."/>
            <person name="Hori C."/>
            <person name="Ishida J.K."/>
            <person name="Kasahara H."/>
            <person name="Kiba T."/>
            <person name="Kim M.S."/>
            <person name="Koo N."/>
            <person name="Laohavisit A."/>
            <person name="Lee Y.H."/>
            <person name="Lumba S."/>
            <person name="McCourt P."/>
            <person name="Mortimer J.C."/>
            <person name="Mutuku J.M."/>
            <person name="Nomura T."/>
            <person name="Sasaki-Sekimoto Y."/>
            <person name="Seto Y."/>
            <person name="Wang Y."/>
            <person name="Wakatake T."/>
            <person name="Sakakibara H."/>
            <person name="Demura T."/>
            <person name="Yamaguchi S."/>
            <person name="Yoneyama K."/>
            <person name="Manabe R.I."/>
            <person name="Nelson D.C."/>
            <person name="Schulman A.H."/>
            <person name="Timko M.P."/>
            <person name="dePamphilis C.W."/>
            <person name="Choi D."/>
            <person name="Shirasu K."/>
        </authorList>
    </citation>
    <scope>NUCLEOTIDE SEQUENCE [LARGE SCALE GENOMIC DNA]</scope>
    <source>
        <strain evidence="15">cv. UVA1</strain>
    </source>
</reference>
<keyword evidence="11" id="KW-0275">Fatty acid biosynthesis</keyword>
<sequence>MTILYDAVHYYLVDHPVISQYEWRPGQSPGATPLFLSTTVCTYLTLTLLLRQFPILPALPTAALRAAAAAHNTVLCLLSLVMAAGAALSALHQTPPDNPAWPLCFPLNIPSKTAGPTFFWAHVFYFSKILEFADTLLILLRGARRRLSFLHVYHHAAVVGMCYAWLSAPQSLFPVGIVTNSAVHVVMYGYYLLAALGFRPPWKKAVTNCQIAQFLFGYVISGVTLYLHVKGPGCAGMWSWVLNMMFVTSLLVLFLNFHRKNYGGRRLGSAVEKNKRI</sequence>
<evidence type="ECO:0000256" key="6">
    <source>
        <dbReference type="ARBA" id="ARBA00022692"/>
    </source>
</evidence>
<evidence type="ECO:0000256" key="11">
    <source>
        <dbReference type="ARBA" id="ARBA00023160"/>
    </source>
</evidence>
<feature type="transmembrane region" description="Helical" evidence="13">
    <location>
        <begin position="31"/>
        <end position="50"/>
    </location>
</feature>
<evidence type="ECO:0000256" key="13">
    <source>
        <dbReference type="SAM" id="Phobius"/>
    </source>
</evidence>
<keyword evidence="4" id="KW-0444">Lipid biosynthesis</keyword>
<comment type="catalytic activity">
    <reaction evidence="12">
        <text>a very-long-chain acyl-CoA + malonyl-CoA + H(+) = a very-long-chain 3-oxoacyl-CoA + CO2 + CoA</text>
        <dbReference type="Rhea" id="RHEA:32727"/>
        <dbReference type="ChEBI" id="CHEBI:15378"/>
        <dbReference type="ChEBI" id="CHEBI:16526"/>
        <dbReference type="ChEBI" id="CHEBI:57287"/>
        <dbReference type="ChEBI" id="CHEBI:57384"/>
        <dbReference type="ChEBI" id="CHEBI:90725"/>
        <dbReference type="ChEBI" id="CHEBI:90736"/>
        <dbReference type="EC" id="2.3.1.199"/>
    </reaction>
</comment>
<evidence type="ECO:0000313" key="15">
    <source>
        <dbReference type="Proteomes" id="UP000325081"/>
    </source>
</evidence>
<dbReference type="OrthoDB" id="434092at2759"/>
<feature type="transmembrane region" description="Helical" evidence="13">
    <location>
        <begin position="62"/>
        <end position="91"/>
    </location>
</feature>
<keyword evidence="5" id="KW-0808">Transferase</keyword>
<evidence type="ECO:0000256" key="5">
    <source>
        <dbReference type="ARBA" id="ARBA00022679"/>
    </source>
</evidence>
<dbReference type="GO" id="GO:0034626">
    <property type="term" value="P:fatty acid elongation, polyunsaturated fatty acid"/>
    <property type="evidence" value="ECO:0007669"/>
    <property type="project" value="TreeGrafter"/>
</dbReference>
<evidence type="ECO:0000256" key="8">
    <source>
        <dbReference type="ARBA" id="ARBA00022989"/>
    </source>
</evidence>
<dbReference type="GO" id="GO:0005789">
    <property type="term" value="C:endoplasmic reticulum membrane"/>
    <property type="evidence" value="ECO:0007669"/>
    <property type="project" value="TreeGrafter"/>
</dbReference>
<feature type="transmembrane region" description="Helical" evidence="13">
    <location>
        <begin position="147"/>
        <end position="166"/>
    </location>
</feature>
<proteinExistence type="inferred from homology"/>
<keyword evidence="9" id="KW-0443">Lipid metabolism</keyword>
<dbReference type="PANTHER" id="PTHR11157:SF134">
    <property type="entry name" value="ELONGATION OF FATTY ACIDS PROTEIN 1-RELATED"/>
    <property type="match status" value="1"/>
</dbReference>
<protein>
    <recommendedName>
        <fullName evidence="3">very-long-chain 3-oxoacyl-CoA synthase</fullName>
        <ecNumber evidence="3">2.3.1.199</ecNumber>
    </recommendedName>
</protein>
<comment type="subcellular location">
    <subcellularLocation>
        <location evidence="1">Membrane</location>
        <topology evidence="1">Multi-pass membrane protein</topology>
    </subcellularLocation>
</comment>
<dbReference type="GO" id="GO:0030148">
    <property type="term" value="P:sphingolipid biosynthetic process"/>
    <property type="evidence" value="ECO:0007669"/>
    <property type="project" value="TreeGrafter"/>
</dbReference>
<dbReference type="EMBL" id="BKCP01004838">
    <property type="protein sequence ID" value="GER33961.1"/>
    <property type="molecule type" value="Genomic_DNA"/>
</dbReference>
<organism evidence="14 15">
    <name type="scientific">Striga asiatica</name>
    <name type="common">Asiatic witchweed</name>
    <name type="synonym">Buchnera asiatica</name>
    <dbReference type="NCBI Taxonomy" id="4170"/>
    <lineage>
        <taxon>Eukaryota</taxon>
        <taxon>Viridiplantae</taxon>
        <taxon>Streptophyta</taxon>
        <taxon>Embryophyta</taxon>
        <taxon>Tracheophyta</taxon>
        <taxon>Spermatophyta</taxon>
        <taxon>Magnoliopsida</taxon>
        <taxon>eudicotyledons</taxon>
        <taxon>Gunneridae</taxon>
        <taxon>Pentapetalae</taxon>
        <taxon>asterids</taxon>
        <taxon>lamiids</taxon>
        <taxon>Lamiales</taxon>
        <taxon>Orobanchaceae</taxon>
        <taxon>Buchnereae</taxon>
        <taxon>Striga</taxon>
    </lineage>
</organism>
<comment type="caution">
    <text evidence="14">The sequence shown here is derived from an EMBL/GenBank/DDBJ whole genome shotgun (WGS) entry which is preliminary data.</text>
</comment>
<feature type="transmembrane region" description="Helical" evidence="13">
    <location>
        <begin position="118"/>
        <end position="140"/>
    </location>
</feature>
<keyword evidence="15" id="KW-1185">Reference proteome</keyword>
<comment type="similarity">
    <text evidence="2">Belongs to the ELO family.</text>
</comment>
<feature type="transmembrane region" description="Helical" evidence="13">
    <location>
        <begin position="235"/>
        <end position="257"/>
    </location>
</feature>
<evidence type="ECO:0000256" key="2">
    <source>
        <dbReference type="ARBA" id="ARBA00007263"/>
    </source>
</evidence>
<gene>
    <name evidence="14" type="ORF">STAS_10135</name>
</gene>
<evidence type="ECO:0000256" key="3">
    <source>
        <dbReference type="ARBA" id="ARBA00012307"/>
    </source>
</evidence>
<keyword evidence="7" id="KW-0276">Fatty acid metabolism</keyword>
<dbReference type="InterPro" id="IPR030457">
    <property type="entry name" value="ELO_CS"/>
</dbReference>
<dbReference type="InterPro" id="IPR002076">
    <property type="entry name" value="ELO_fam"/>
</dbReference>
<evidence type="ECO:0000256" key="10">
    <source>
        <dbReference type="ARBA" id="ARBA00023136"/>
    </source>
</evidence>
<evidence type="ECO:0000256" key="12">
    <source>
        <dbReference type="ARBA" id="ARBA00047375"/>
    </source>
</evidence>
<dbReference type="GO" id="GO:0034625">
    <property type="term" value="P:fatty acid elongation, monounsaturated fatty acid"/>
    <property type="evidence" value="ECO:0007669"/>
    <property type="project" value="TreeGrafter"/>
</dbReference>
<keyword evidence="6 13" id="KW-0812">Transmembrane</keyword>
<dbReference type="Pfam" id="PF01151">
    <property type="entry name" value="ELO"/>
    <property type="match status" value="1"/>
</dbReference>
<evidence type="ECO:0000313" key="14">
    <source>
        <dbReference type="EMBL" id="GER33961.1"/>
    </source>
</evidence>
<dbReference type="GO" id="GO:0042761">
    <property type="term" value="P:very long-chain fatty acid biosynthetic process"/>
    <property type="evidence" value="ECO:0007669"/>
    <property type="project" value="TreeGrafter"/>
</dbReference>
<evidence type="ECO:0000256" key="1">
    <source>
        <dbReference type="ARBA" id="ARBA00004141"/>
    </source>
</evidence>
<dbReference type="AlphaFoldDB" id="A0A5A7PMV8"/>